<dbReference type="Gene3D" id="3.40.50.1240">
    <property type="entry name" value="Phosphoglycerate mutase-like"/>
    <property type="match status" value="1"/>
</dbReference>
<feature type="active site" description="Proton donor/acceptor" evidence="3">
    <location>
        <position position="82"/>
    </location>
</feature>
<dbReference type="InterPro" id="IPR029033">
    <property type="entry name" value="His_PPase_superfam"/>
</dbReference>
<keyword evidence="2" id="KW-0413">Isomerase</keyword>
<dbReference type="GO" id="GO:0005737">
    <property type="term" value="C:cytoplasm"/>
    <property type="evidence" value="ECO:0007669"/>
    <property type="project" value="TreeGrafter"/>
</dbReference>
<dbReference type="GO" id="GO:0016791">
    <property type="term" value="F:phosphatase activity"/>
    <property type="evidence" value="ECO:0007669"/>
    <property type="project" value="TreeGrafter"/>
</dbReference>
<keyword evidence="1" id="KW-0324">Glycolysis</keyword>
<sequence length="213" mass="25203">MTKLYITRHGETEWNKLGKMQGWNDSPLTELGKVQAQWLRDRVKDINFSKIYTSSSDRAYKTAEIIKGDRNIEIVPSLDLREIRLGVWQGLTQEEISELNKENHYNYWNKPEKYITVEGAEGFEEVRDRAYRTIMKMVRENKGKEILVVTHTTVLKGFMCALQKKEIKDLWEPPFIKQTSLTVVEFDEDENYKIITNADASHHQYIFKEYNQF</sequence>
<organism evidence="5 6">
    <name type="scientific">Clostridium senegalense</name>
    <dbReference type="NCBI Taxonomy" id="1465809"/>
    <lineage>
        <taxon>Bacteria</taxon>
        <taxon>Bacillati</taxon>
        <taxon>Bacillota</taxon>
        <taxon>Clostridia</taxon>
        <taxon>Eubacteriales</taxon>
        <taxon>Clostridiaceae</taxon>
        <taxon>Clostridium</taxon>
    </lineage>
</organism>
<evidence type="ECO:0000313" key="5">
    <source>
        <dbReference type="EMBL" id="NEU06412.1"/>
    </source>
</evidence>
<keyword evidence="6" id="KW-1185">Reference proteome</keyword>
<feature type="binding site" evidence="4">
    <location>
        <position position="58"/>
    </location>
    <ligand>
        <name>substrate</name>
    </ligand>
</feature>
<dbReference type="EMBL" id="JAAGPU010000044">
    <property type="protein sequence ID" value="NEU06412.1"/>
    <property type="molecule type" value="Genomic_DNA"/>
</dbReference>
<dbReference type="InterPro" id="IPR001345">
    <property type="entry name" value="PG/BPGM_mutase_AS"/>
</dbReference>
<name>A0A6M0H9V1_9CLOT</name>
<feature type="binding site" evidence="4">
    <location>
        <begin position="8"/>
        <end position="15"/>
    </location>
    <ligand>
        <name>substrate</name>
    </ligand>
</feature>
<dbReference type="SUPFAM" id="SSF53254">
    <property type="entry name" value="Phosphoglycerate mutase-like"/>
    <property type="match status" value="1"/>
</dbReference>
<comment type="caution">
    <text evidence="5">The sequence shown here is derived from an EMBL/GenBank/DDBJ whole genome shotgun (WGS) entry which is preliminary data.</text>
</comment>
<dbReference type="CDD" id="cd07067">
    <property type="entry name" value="HP_PGM_like"/>
    <property type="match status" value="1"/>
</dbReference>
<proteinExistence type="predicted"/>
<evidence type="ECO:0000256" key="1">
    <source>
        <dbReference type="ARBA" id="ARBA00023152"/>
    </source>
</evidence>
<dbReference type="Proteomes" id="UP000481872">
    <property type="component" value="Unassembled WGS sequence"/>
</dbReference>
<protein>
    <submittedName>
        <fullName evidence="5">Histidine phosphatase family protein</fullName>
    </submittedName>
</protein>
<dbReference type="SMART" id="SM00855">
    <property type="entry name" value="PGAM"/>
    <property type="match status" value="1"/>
</dbReference>
<dbReference type="PANTHER" id="PTHR48100:SF1">
    <property type="entry name" value="HISTIDINE PHOSPHATASE FAMILY PROTEIN-RELATED"/>
    <property type="match status" value="1"/>
</dbReference>
<evidence type="ECO:0000313" key="6">
    <source>
        <dbReference type="Proteomes" id="UP000481872"/>
    </source>
</evidence>
<accession>A0A6M0H9V1</accession>
<dbReference type="AlphaFoldDB" id="A0A6M0H9V1"/>
<dbReference type="InterPro" id="IPR050275">
    <property type="entry name" value="PGM_Phosphatase"/>
</dbReference>
<evidence type="ECO:0000256" key="4">
    <source>
        <dbReference type="PIRSR" id="PIRSR613078-2"/>
    </source>
</evidence>
<dbReference type="PANTHER" id="PTHR48100">
    <property type="entry name" value="BROAD-SPECIFICITY PHOSPHATASE YOR283W-RELATED"/>
    <property type="match status" value="1"/>
</dbReference>
<feature type="active site" description="Tele-phosphohistidine intermediate" evidence="3">
    <location>
        <position position="9"/>
    </location>
</feature>
<evidence type="ECO:0000256" key="3">
    <source>
        <dbReference type="PIRSR" id="PIRSR613078-1"/>
    </source>
</evidence>
<dbReference type="PROSITE" id="PS00175">
    <property type="entry name" value="PG_MUTASE"/>
    <property type="match status" value="1"/>
</dbReference>
<dbReference type="Pfam" id="PF00300">
    <property type="entry name" value="His_Phos_1"/>
    <property type="match status" value="1"/>
</dbReference>
<dbReference type="RefSeq" id="WP_061995565.1">
    <property type="nucleotide sequence ID" value="NZ_JAAGPU010000044.1"/>
</dbReference>
<evidence type="ECO:0000256" key="2">
    <source>
        <dbReference type="ARBA" id="ARBA00023235"/>
    </source>
</evidence>
<gene>
    <name evidence="5" type="ORF">G3M99_16520</name>
</gene>
<dbReference type="InterPro" id="IPR013078">
    <property type="entry name" value="His_Pase_superF_clade-1"/>
</dbReference>
<reference evidence="5 6" key="1">
    <citation type="submission" date="2020-02" db="EMBL/GenBank/DDBJ databases">
        <title>Genome assembly of a novel Clostridium senegalense strain.</title>
        <authorList>
            <person name="Gupta T.B."/>
            <person name="Jauregui R."/>
            <person name="Maclean P."/>
            <person name="Nawarathana A."/>
            <person name="Brightwell G."/>
        </authorList>
    </citation>
    <scope>NUCLEOTIDE SEQUENCE [LARGE SCALE GENOMIC DNA]</scope>
    <source>
        <strain evidence="5 6">AGRFS4</strain>
    </source>
</reference>